<evidence type="ECO:0000256" key="2">
    <source>
        <dbReference type="ARBA" id="ARBA00022692"/>
    </source>
</evidence>
<evidence type="ECO:0000256" key="1">
    <source>
        <dbReference type="ARBA" id="ARBA00004370"/>
    </source>
</evidence>
<dbReference type="KEGG" id="bgt:106078599"/>
<feature type="region of interest" description="Disordered" evidence="5">
    <location>
        <begin position="311"/>
        <end position="371"/>
    </location>
</feature>
<organism evidence="7 8">
    <name type="scientific">Biomphalaria glabrata</name>
    <name type="common">Bloodfluke planorb</name>
    <name type="synonym">Freshwater snail</name>
    <dbReference type="NCBI Taxonomy" id="6526"/>
    <lineage>
        <taxon>Eukaryota</taxon>
        <taxon>Metazoa</taxon>
        <taxon>Spiralia</taxon>
        <taxon>Lophotrochozoa</taxon>
        <taxon>Mollusca</taxon>
        <taxon>Gastropoda</taxon>
        <taxon>Heterobranchia</taxon>
        <taxon>Euthyneura</taxon>
        <taxon>Panpulmonata</taxon>
        <taxon>Hygrophila</taxon>
        <taxon>Lymnaeoidea</taxon>
        <taxon>Planorbidae</taxon>
        <taxon>Biomphalaria</taxon>
    </lineage>
</organism>
<dbReference type="GO" id="GO:0016020">
    <property type="term" value="C:membrane"/>
    <property type="evidence" value="ECO:0007669"/>
    <property type="project" value="UniProtKB-SubCell"/>
</dbReference>
<dbReference type="OrthoDB" id="6144916at2759"/>
<dbReference type="AlphaFoldDB" id="A0A2C9M0S9"/>
<dbReference type="PANTHER" id="PTHR31395:SF23">
    <property type="entry name" value="GEO05642P1"/>
    <property type="match status" value="1"/>
</dbReference>
<name>A0A2C9M0S9_BIOGL</name>
<dbReference type="VEuPathDB" id="VectorBase:BGLB037231"/>
<dbReference type="VEuPathDB" id="VectorBase:BGLAX_039923"/>
<evidence type="ECO:0000256" key="4">
    <source>
        <dbReference type="ARBA" id="ARBA00023136"/>
    </source>
</evidence>
<evidence type="ECO:0000313" key="8">
    <source>
        <dbReference type="Proteomes" id="UP000076420"/>
    </source>
</evidence>
<evidence type="ECO:0000256" key="5">
    <source>
        <dbReference type="SAM" id="MobiDB-lite"/>
    </source>
</evidence>
<protein>
    <submittedName>
        <fullName evidence="7">Uncharacterized protein</fullName>
    </submittedName>
</protein>
<dbReference type="EnsemblMetazoa" id="BGLB037231-RB">
    <property type="protein sequence ID" value="BGLB037231-PB"/>
    <property type="gene ID" value="BGLB037231"/>
</dbReference>
<keyword evidence="4 6" id="KW-0472">Membrane</keyword>
<keyword evidence="3 6" id="KW-1133">Transmembrane helix</keyword>
<feature type="region of interest" description="Disordered" evidence="5">
    <location>
        <begin position="273"/>
        <end position="297"/>
    </location>
</feature>
<evidence type="ECO:0000256" key="3">
    <source>
        <dbReference type="ARBA" id="ARBA00022989"/>
    </source>
</evidence>
<accession>A0A2C9M0S9</accession>
<dbReference type="InterPro" id="IPR026910">
    <property type="entry name" value="Shisa"/>
</dbReference>
<feature type="compositionally biased region" description="Low complexity" evidence="5">
    <location>
        <begin position="348"/>
        <end position="359"/>
    </location>
</feature>
<sequence length="393" mass="44388">MAVQCEAVETYAAYIDKYADYLKEKCSKLTDCIDKLLTEENQLTIIRGENISLNKTCGLVYRTENSTYTTLKGKCSATEREEIRSDLENNLQNQLDNNKLWKGIDTCLKNVYGNTERTNRVEEICLRARIRKEICNSTNNHRTVEAFFNNEIQNLQCKCKLLTQSAGLRMPVIIGIGVGSFVLLLLIFCLIFCCYRRNRKRKRAQTNRSVVYVPGSSDGQVYQEVLDDKSYNSYRQSPQVNPPSLPSRYIQHTPGAQDDGGYLDPVMIGMKYRPMPPIPQQNSNPEYDNPPRYSECDKDDVDNGYFRPLADPVKDVANSSKPSTAMADVSGLERASDPDPTTPLEDAPVPSSVLLGPVPAKRTKKDDRKVESHYYLLEDGAQKDGMETTNLSE</sequence>
<dbReference type="RefSeq" id="XP_013095358.2">
    <property type="nucleotide sequence ID" value="XM_013239904.2"/>
</dbReference>
<gene>
    <name evidence="7" type="primary">106078599</name>
</gene>
<keyword evidence="2 6" id="KW-0812">Transmembrane</keyword>
<evidence type="ECO:0000313" key="7">
    <source>
        <dbReference type="EnsemblMetazoa" id="BGLB037231-PB"/>
    </source>
</evidence>
<reference evidence="7" key="1">
    <citation type="submission" date="2020-05" db="UniProtKB">
        <authorList>
            <consortium name="EnsemblMetazoa"/>
        </authorList>
    </citation>
    <scope>IDENTIFICATION</scope>
    <source>
        <strain evidence="7">BB02</strain>
    </source>
</reference>
<feature type="transmembrane region" description="Helical" evidence="6">
    <location>
        <begin position="172"/>
        <end position="195"/>
    </location>
</feature>
<comment type="subcellular location">
    <subcellularLocation>
        <location evidence="1">Membrane</location>
    </subcellularLocation>
</comment>
<dbReference type="PANTHER" id="PTHR31395">
    <property type="entry name" value="SHISA"/>
    <property type="match status" value="1"/>
</dbReference>
<dbReference type="Proteomes" id="UP000076420">
    <property type="component" value="Unassembled WGS sequence"/>
</dbReference>
<evidence type="ECO:0000256" key="6">
    <source>
        <dbReference type="SAM" id="Phobius"/>
    </source>
</evidence>
<proteinExistence type="predicted"/>